<feature type="domain" description="Response regulatory" evidence="6">
    <location>
        <begin position="7"/>
        <end position="123"/>
    </location>
</feature>
<dbReference type="SUPFAM" id="SSF55073">
    <property type="entry name" value="Nucleotide cyclase"/>
    <property type="match status" value="1"/>
</dbReference>
<evidence type="ECO:0000256" key="2">
    <source>
        <dbReference type="ARBA" id="ARBA00023015"/>
    </source>
</evidence>
<accession>A0ABU3NP04</accession>
<evidence type="ECO:0000256" key="1">
    <source>
        <dbReference type="ARBA" id="ARBA00022553"/>
    </source>
</evidence>
<evidence type="ECO:0000256" key="3">
    <source>
        <dbReference type="ARBA" id="ARBA00023125"/>
    </source>
</evidence>
<dbReference type="Pfam" id="PF00072">
    <property type="entry name" value="Response_reg"/>
    <property type="match status" value="1"/>
</dbReference>
<comment type="caution">
    <text evidence="7">The sequence shown here is derived from an EMBL/GenBank/DDBJ whole genome shotgun (WGS) entry which is preliminary data.</text>
</comment>
<dbReference type="PROSITE" id="PS50110">
    <property type="entry name" value="RESPONSE_REGULATORY"/>
    <property type="match status" value="1"/>
</dbReference>
<dbReference type="Gene3D" id="3.40.50.2300">
    <property type="match status" value="1"/>
</dbReference>
<dbReference type="InterPro" id="IPR001789">
    <property type="entry name" value="Sig_transdc_resp-reg_receiver"/>
</dbReference>
<dbReference type="PANTHER" id="PTHR48111">
    <property type="entry name" value="REGULATOR OF RPOS"/>
    <property type="match status" value="1"/>
</dbReference>
<dbReference type="InterPro" id="IPR011006">
    <property type="entry name" value="CheY-like_superfamily"/>
</dbReference>
<evidence type="ECO:0000256" key="4">
    <source>
        <dbReference type="ARBA" id="ARBA00023163"/>
    </source>
</evidence>
<dbReference type="PANTHER" id="PTHR48111:SF4">
    <property type="entry name" value="DNA-BINDING DUAL TRANSCRIPTIONAL REGULATOR OMPR"/>
    <property type="match status" value="1"/>
</dbReference>
<sequence>MREIPSTLLIVEDDLDVAEMLATFFTAQGYRVLTANWGEDGVTTATDQVPHLVILDIRLPDIDGFEVARRLRAQRRTRHIPILFLTEKRERRDKLQGLQLEADDYITKPFDIRELGLRVRNALQRAQRESLTHAVTGLPQGVLVDEALAQWLASQPAPPLWVVGLRHLDAFREAYGIIAADDALRAVALLLGQQLPSGPEHTAFLGHLDSTVWVLIGAPEAKSGFGERLTRQLEQALRLFYRSDDLDAGRFEGARLDVAVRPFAPPTTPTTVTALRTALLGLMETNNK</sequence>
<protein>
    <submittedName>
        <fullName evidence="7">Response regulator transcription factor</fullName>
    </submittedName>
</protein>
<dbReference type="Gene3D" id="3.30.70.270">
    <property type="match status" value="1"/>
</dbReference>
<evidence type="ECO:0000256" key="5">
    <source>
        <dbReference type="PROSITE-ProRule" id="PRU00169"/>
    </source>
</evidence>
<evidence type="ECO:0000259" key="6">
    <source>
        <dbReference type="PROSITE" id="PS50110"/>
    </source>
</evidence>
<dbReference type="InterPro" id="IPR039420">
    <property type="entry name" value="WalR-like"/>
</dbReference>
<dbReference type="CDD" id="cd17574">
    <property type="entry name" value="REC_OmpR"/>
    <property type="match status" value="1"/>
</dbReference>
<keyword evidence="1 5" id="KW-0597">Phosphoprotein</keyword>
<dbReference type="Proteomes" id="UP001254165">
    <property type="component" value="Unassembled WGS sequence"/>
</dbReference>
<proteinExistence type="predicted"/>
<feature type="modified residue" description="4-aspartylphosphate" evidence="5">
    <location>
        <position position="56"/>
    </location>
</feature>
<name>A0ABU3NP04_9CHLR</name>
<dbReference type="EMBL" id="JAUHMF010000001">
    <property type="protein sequence ID" value="MDT8898090.1"/>
    <property type="molecule type" value="Genomic_DNA"/>
</dbReference>
<organism evidence="7 8">
    <name type="scientific">Thermanaerothrix solaris</name>
    <dbReference type="NCBI Taxonomy" id="3058434"/>
    <lineage>
        <taxon>Bacteria</taxon>
        <taxon>Bacillati</taxon>
        <taxon>Chloroflexota</taxon>
        <taxon>Anaerolineae</taxon>
        <taxon>Anaerolineales</taxon>
        <taxon>Anaerolineaceae</taxon>
        <taxon>Thermanaerothrix</taxon>
    </lineage>
</organism>
<gene>
    <name evidence="7" type="ORF">QYE77_07390</name>
</gene>
<keyword evidence="3" id="KW-0238">DNA-binding</keyword>
<evidence type="ECO:0000313" key="7">
    <source>
        <dbReference type="EMBL" id="MDT8898090.1"/>
    </source>
</evidence>
<dbReference type="InterPro" id="IPR043128">
    <property type="entry name" value="Rev_trsase/Diguanyl_cyclase"/>
</dbReference>
<dbReference type="SMART" id="SM00448">
    <property type="entry name" value="REC"/>
    <property type="match status" value="1"/>
</dbReference>
<dbReference type="RefSeq" id="WP_315624736.1">
    <property type="nucleotide sequence ID" value="NZ_JAUHMF010000001.1"/>
</dbReference>
<evidence type="ECO:0000313" key="8">
    <source>
        <dbReference type="Proteomes" id="UP001254165"/>
    </source>
</evidence>
<dbReference type="InterPro" id="IPR029787">
    <property type="entry name" value="Nucleotide_cyclase"/>
</dbReference>
<keyword evidence="4" id="KW-0804">Transcription</keyword>
<reference evidence="7 8" key="1">
    <citation type="submission" date="2023-07" db="EMBL/GenBank/DDBJ databases">
        <title>Novel species of Thermanaerothrix with wide hydrolytic capabilities.</title>
        <authorList>
            <person name="Zayulina K.S."/>
            <person name="Podosokorskaya O.A."/>
            <person name="Elcheninov A.G."/>
        </authorList>
    </citation>
    <scope>NUCLEOTIDE SEQUENCE [LARGE SCALE GENOMIC DNA]</scope>
    <source>
        <strain evidence="7 8">4228-RoL</strain>
    </source>
</reference>
<keyword evidence="2" id="KW-0805">Transcription regulation</keyword>
<dbReference type="SUPFAM" id="SSF52172">
    <property type="entry name" value="CheY-like"/>
    <property type="match status" value="1"/>
</dbReference>
<keyword evidence="8" id="KW-1185">Reference proteome</keyword>
<dbReference type="Gene3D" id="6.10.250.690">
    <property type="match status" value="1"/>
</dbReference>